<evidence type="ECO:0000313" key="3">
    <source>
        <dbReference type="Proteomes" id="UP001157911"/>
    </source>
</evidence>
<keyword evidence="1" id="KW-0732">Signal</keyword>
<protein>
    <recommendedName>
        <fullName evidence="4">DUF3108 domain-containing protein</fullName>
    </recommendedName>
</protein>
<accession>A0ABY1NR15</accession>
<reference evidence="2 3" key="1">
    <citation type="submission" date="2017-05" db="EMBL/GenBank/DDBJ databases">
        <authorList>
            <person name="Varghese N."/>
            <person name="Submissions S."/>
        </authorList>
    </citation>
    <scope>NUCLEOTIDE SEQUENCE [LARGE SCALE GENOMIC DNA]</scope>
    <source>
        <strain evidence="2 3">DSM 15522</strain>
    </source>
</reference>
<feature type="signal peptide" evidence="1">
    <location>
        <begin position="1"/>
        <end position="21"/>
    </location>
</feature>
<dbReference type="InterPro" id="IPR021457">
    <property type="entry name" value="DUF3108"/>
</dbReference>
<sequence length="290" mass="32835">MKKVIGFTVTATLCLSFSAYAAYKPELKISKNPSNYDFDGEVLKYRLYWTIFHVADSESRAEKLPDGLYKFYGSVSTAGVAAWFKKIEDSGYSVWNPKTLCPVKTVIVQKEGHYIRKKVYIYDLDNGTVTYEKIHPTTGKIQKKLIKIPVKPFEDLVTATFFFRKYGIFKVGEETIFPLFAGGKFQNVSFKVVAKQKIDTLMGKLEAYKVIPSNNLSPEGAFKRTGKVVFWFTADKRHIPIKIEAQVAIGSVSAVLVDAKGKNFDLRKEAEKQQEKNLMERMLQGIFGGD</sequence>
<dbReference type="Pfam" id="PF11306">
    <property type="entry name" value="DUF3108"/>
    <property type="match status" value="1"/>
</dbReference>
<organism evidence="2 3">
    <name type="scientific">Desulfurobacterium pacificum</name>
    <dbReference type="NCBI Taxonomy" id="240166"/>
    <lineage>
        <taxon>Bacteria</taxon>
        <taxon>Pseudomonadati</taxon>
        <taxon>Aquificota</taxon>
        <taxon>Aquificia</taxon>
        <taxon>Desulfurobacteriales</taxon>
        <taxon>Desulfurobacteriaceae</taxon>
        <taxon>Desulfurobacterium</taxon>
    </lineage>
</organism>
<gene>
    <name evidence="2" type="ORF">SAMN06265339_1468</name>
</gene>
<evidence type="ECO:0000256" key="1">
    <source>
        <dbReference type="SAM" id="SignalP"/>
    </source>
</evidence>
<evidence type="ECO:0000313" key="2">
    <source>
        <dbReference type="EMBL" id="SMP16019.1"/>
    </source>
</evidence>
<proteinExistence type="predicted"/>
<feature type="chain" id="PRO_5045503012" description="DUF3108 domain-containing protein" evidence="1">
    <location>
        <begin position="22"/>
        <end position="290"/>
    </location>
</feature>
<dbReference type="Proteomes" id="UP001157911">
    <property type="component" value="Unassembled WGS sequence"/>
</dbReference>
<evidence type="ECO:0008006" key="4">
    <source>
        <dbReference type="Google" id="ProtNLM"/>
    </source>
</evidence>
<dbReference type="EMBL" id="FXUB01000004">
    <property type="protein sequence ID" value="SMP16019.1"/>
    <property type="molecule type" value="Genomic_DNA"/>
</dbReference>
<name>A0ABY1NR15_9BACT</name>
<keyword evidence="3" id="KW-1185">Reference proteome</keyword>
<comment type="caution">
    <text evidence="2">The sequence shown here is derived from an EMBL/GenBank/DDBJ whole genome shotgun (WGS) entry which is preliminary data.</text>
</comment>